<dbReference type="Proteomes" id="UP000515159">
    <property type="component" value="Chromosome 8"/>
</dbReference>
<evidence type="ECO:0000256" key="1">
    <source>
        <dbReference type="ARBA" id="ARBA00022786"/>
    </source>
</evidence>
<dbReference type="GO" id="GO:0036503">
    <property type="term" value="P:ERAD pathway"/>
    <property type="evidence" value="ECO:0007669"/>
    <property type="project" value="TreeGrafter"/>
</dbReference>
<dbReference type="Gene3D" id="1.20.1280.50">
    <property type="match status" value="1"/>
</dbReference>
<dbReference type="FunCoup" id="A0A6P8S770">
    <property type="interactions" value="205"/>
</dbReference>
<dbReference type="InterPro" id="IPR007397">
    <property type="entry name" value="F-box-assoc_dom"/>
</dbReference>
<feature type="domain" description="F-box" evidence="2">
    <location>
        <begin position="19"/>
        <end position="66"/>
    </location>
</feature>
<keyword evidence="1" id="KW-0833">Ubl conjugation pathway</keyword>
<dbReference type="KEGG" id="gsh:117365962"/>
<dbReference type="SMART" id="SM01198">
    <property type="entry name" value="FBA"/>
    <property type="match status" value="1"/>
</dbReference>
<dbReference type="FunFam" id="1.20.1280.50:FF:000002">
    <property type="entry name" value="F-box only protein 44"/>
    <property type="match status" value="1"/>
</dbReference>
<sequence length="269" mass="31421">MGSNDSRPSSPAELLRLARFDLTLLPDELLLLVLSFLPSRDLVLQCRLVCRRWRSLVDSPCLWRLKCGRRWRTSQLEALHGCPNVSWARVYVKEPFGRNLLRNPCGREQFQHWELRHGGHGWRVENNRSNLEGAEDQRSFVSSFNWCTKWQVIDLLKEGLWKELLDHHQPEISISDWYAGRSDCGCVYKIHVKLLAANKRSVIEEFSRTMEPIPQWNDECYHQVSHVFRNYGPGVRFVHFLHEGKDTQFWAGHYGARITNSAVTVTLPK</sequence>
<dbReference type="SMART" id="SM00256">
    <property type="entry name" value="FBOX"/>
    <property type="match status" value="1"/>
</dbReference>
<dbReference type="SUPFAM" id="SSF49785">
    <property type="entry name" value="Galactose-binding domain-like"/>
    <property type="match status" value="1"/>
</dbReference>
<dbReference type="InParanoid" id="A0A6P8S770"/>
<dbReference type="Pfam" id="PF04300">
    <property type="entry name" value="FBA"/>
    <property type="match status" value="1"/>
</dbReference>
<dbReference type="OrthoDB" id="1107553at2759"/>
<dbReference type="Gene3D" id="2.60.120.260">
    <property type="entry name" value="Galactose-binding domain-like"/>
    <property type="match status" value="1"/>
</dbReference>
<evidence type="ECO:0000259" key="3">
    <source>
        <dbReference type="PROSITE" id="PS51114"/>
    </source>
</evidence>
<dbReference type="PANTHER" id="PTHR12125">
    <property type="entry name" value="F-BOX ONLY PROTEIN 6-LIKE PROTEIN"/>
    <property type="match status" value="1"/>
</dbReference>
<dbReference type="SUPFAM" id="SSF81383">
    <property type="entry name" value="F-box domain"/>
    <property type="match status" value="1"/>
</dbReference>
<dbReference type="InterPro" id="IPR036047">
    <property type="entry name" value="F-box-like_dom_sf"/>
</dbReference>
<dbReference type="PANTHER" id="PTHR12125:SF9">
    <property type="entry name" value="F-BOX ONLY PROTEIN 27"/>
    <property type="match status" value="1"/>
</dbReference>
<dbReference type="GO" id="GO:0019005">
    <property type="term" value="C:SCF ubiquitin ligase complex"/>
    <property type="evidence" value="ECO:0007669"/>
    <property type="project" value="TreeGrafter"/>
</dbReference>
<dbReference type="InterPro" id="IPR039752">
    <property type="entry name" value="F-box_only"/>
</dbReference>
<organism evidence="4 5">
    <name type="scientific">Geotrypetes seraphini</name>
    <name type="common">Gaboon caecilian</name>
    <name type="synonym">Caecilia seraphini</name>
    <dbReference type="NCBI Taxonomy" id="260995"/>
    <lineage>
        <taxon>Eukaryota</taxon>
        <taxon>Metazoa</taxon>
        <taxon>Chordata</taxon>
        <taxon>Craniata</taxon>
        <taxon>Vertebrata</taxon>
        <taxon>Euteleostomi</taxon>
        <taxon>Amphibia</taxon>
        <taxon>Gymnophiona</taxon>
        <taxon>Geotrypetes</taxon>
    </lineage>
</organism>
<dbReference type="GO" id="GO:0061630">
    <property type="term" value="F:ubiquitin protein ligase activity"/>
    <property type="evidence" value="ECO:0007669"/>
    <property type="project" value="TreeGrafter"/>
</dbReference>
<dbReference type="InterPro" id="IPR008979">
    <property type="entry name" value="Galactose-bd-like_sf"/>
</dbReference>
<dbReference type="RefSeq" id="XP_033812838.1">
    <property type="nucleotide sequence ID" value="XM_033956947.1"/>
</dbReference>
<accession>A0A6P8S770</accession>
<evidence type="ECO:0000259" key="2">
    <source>
        <dbReference type="PROSITE" id="PS50181"/>
    </source>
</evidence>
<feature type="domain" description="FBA" evidence="3">
    <location>
        <begin position="90"/>
        <end position="267"/>
    </location>
</feature>
<dbReference type="Pfam" id="PF12937">
    <property type="entry name" value="F-box-like"/>
    <property type="match status" value="1"/>
</dbReference>
<dbReference type="GO" id="GO:0006516">
    <property type="term" value="P:glycoprotein catabolic process"/>
    <property type="evidence" value="ECO:0007669"/>
    <property type="project" value="TreeGrafter"/>
</dbReference>
<dbReference type="GeneID" id="117365962"/>
<gene>
    <name evidence="5" type="primary">LOC117365962</name>
</gene>
<dbReference type="FunFam" id="2.60.120.260:FF:000012">
    <property type="entry name" value="F-box only protein 2"/>
    <property type="match status" value="1"/>
</dbReference>
<dbReference type="PROSITE" id="PS51114">
    <property type="entry name" value="FBA"/>
    <property type="match status" value="1"/>
</dbReference>
<proteinExistence type="predicted"/>
<reference evidence="5" key="1">
    <citation type="submission" date="2025-08" db="UniProtKB">
        <authorList>
            <consortium name="RefSeq"/>
        </authorList>
    </citation>
    <scope>IDENTIFICATION</scope>
</reference>
<dbReference type="InterPro" id="IPR001810">
    <property type="entry name" value="F-box_dom"/>
</dbReference>
<evidence type="ECO:0000313" key="4">
    <source>
        <dbReference type="Proteomes" id="UP000515159"/>
    </source>
</evidence>
<name>A0A6P8S770_GEOSA</name>
<dbReference type="PROSITE" id="PS50181">
    <property type="entry name" value="FBOX"/>
    <property type="match status" value="1"/>
</dbReference>
<protein>
    <submittedName>
        <fullName evidence="5">F-box only protein 27-like isoform X1</fullName>
    </submittedName>
</protein>
<evidence type="ECO:0000313" key="5">
    <source>
        <dbReference type="RefSeq" id="XP_033812838.1"/>
    </source>
</evidence>
<dbReference type="GO" id="GO:0005737">
    <property type="term" value="C:cytoplasm"/>
    <property type="evidence" value="ECO:0007669"/>
    <property type="project" value="UniProtKB-ARBA"/>
</dbReference>
<dbReference type="GO" id="GO:0031146">
    <property type="term" value="P:SCF-dependent proteasomal ubiquitin-dependent protein catabolic process"/>
    <property type="evidence" value="ECO:0007669"/>
    <property type="project" value="TreeGrafter"/>
</dbReference>
<keyword evidence="4" id="KW-1185">Reference proteome</keyword>
<dbReference type="AlphaFoldDB" id="A0A6P8S770"/>